<sequence length="109" mass="12752">MDDYVIDFSSLSYLKPETLAIMKLLVKKYNESKDDDVLQDGVVVDFDELAKAAKIPTDKLPDEVFKDLDAQKNEYDEEKRSYEPLVTSVLADEEDRKFRIIVNHRLFEF</sequence>
<organism evidence="1 2">
    <name type="scientific">Lactobacillus xujianguonis</name>
    <dbReference type="NCBI Taxonomy" id="2495899"/>
    <lineage>
        <taxon>Bacteria</taxon>
        <taxon>Bacillati</taxon>
        <taxon>Bacillota</taxon>
        <taxon>Bacilli</taxon>
        <taxon>Lactobacillales</taxon>
        <taxon>Lactobacillaceae</taxon>
        <taxon>Lactobacillus</taxon>
    </lineage>
</organism>
<gene>
    <name evidence="1" type="ORF">EJK17_05745</name>
</gene>
<evidence type="ECO:0000313" key="1">
    <source>
        <dbReference type="EMBL" id="RVU70748.1"/>
    </source>
</evidence>
<dbReference type="Proteomes" id="UP000288291">
    <property type="component" value="Unassembled WGS sequence"/>
</dbReference>
<accession>A0A437SUY0</accession>
<proteinExistence type="predicted"/>
<evidence type="ECO:0000313" key="2">
    <source>
        <dbReference type="Proteomes" id="UP000288291"/>
    </source>
</evidence>
<protein>
    <submittedName>
        <fullName evidence="1">Uncharacterized protein</fullName>
    </submittedName>
</protein>
<dbReference type="EMBL" id="RXIA01000013">
    <property type="protein sequence ID" value="RVU70748.1"/>
    <property type="molecule type" value="Genomic_DNA"/>
</dbReference>
<reference evidence="1 2" key="1">
    <citation type="submission" date="2018-12" db="EMBL/GenBank/DDBJ databases">
        <authorList>
            <person name="Meng J."/>
        </authorList>
    </citation>
    <scope>NUCLEOTIDE SEQUENCE [LARGE SCALE GENOMIC DNA]</scope>
    <source>
        <strain evidence="1 2">HT111-2</strain>
    </source>
</reference>
<comment type="caution">
    <text evidence="1">The sequence shown here is derived from an EMBL/GenBank/DDBJ whole genome shotgun (WGS) entry which is preliminary data.</text>
</comment>
<dbReference type="AlphaFoldDB" id="A0A437SUY0"/>
<keyword evidence="2" id="KW-1185">Reference proteome</keyword>
<dbReference type="RefSeq" id="WP_103661552.1">
    <property type="nucleotide sequence ID" value="NZ_ML136881.1"/>
</dbReference>
<name>A0A437SUY0_9LACO</name>